<dbReference type="AlphaFoldDB" id="A0A6V7PS24"/>
<evidence type="ECO:0008006" key="3">
    <source>
        <dbReference type="Google" id="ProtNLM"/>
    </source>
</evidence>
<accession>A0A6V7PS24</accession>
<feature type="region of interest" description="Disordered" evidence="1">
    <location>
        <begin position="57"/>
        <end position="92"/>
    </location>
</feature>
<gene>
    <name evidence="2" type="ORF">CB5_LOCUS16885</name>
</gene>
<name>A0A6V7PS24_ANACO</name>
<dbReference type="EMBL" id="LR862151">
    <property type="protein sequence ID" value="CAD1833674.1"/>
    <property type="molecule type" value="Genomic_DNA"/>
</dbReference>
<feature type="region of interest" description="Disordered" evidence="1">
    <location>
        <begin position="1"/>
        <end position="31"/>
    </location>
</feature>
<evidence type="ECO:0000313" key="2">
    <source>
        <dbReference type="EMBL" id="CAD1833674.1"/>
    </source>
</evidence>
<proteinExistence type="predicted"/>
<organism evidence="2">
    <name type="scientific">Ananas comosus var. bracteatus</name>
    <name type="common">red pineapple</name>
    <dbReference type="NCBI Taxonomy" id="296719"/>
    <lineage>
        <taxon>Eukaryota</taxon>
        <taxon>Viridiplantae</taxon>
        <taxon>Streptophyta</taxon>
        <taxon>Embryophyta</taxon>
        <taxon>Tracheophyta</taxon>
        <taxon>Spermatophyta</taxon>
        <taxon>Magnoliopsida</taxon>
        <taxon>Liliopsida</taxon>
        <taxon>Poales</taxon>
        <taxon>Bromeliaceae</taxon>
        <taxon>Bromelioideae</taxon>
        <taxon>Ananas</taxon>
    </lineage>
</organism>
<protein>
    <recommendedName>
        <fullName evidence="3">Retrotransposon gag domain-containing protein</fullName>
    </recommendedName>
</protein>
<reference evidence="2" key="1">
    <citation type="submission" date="2020-07" db="EMBL/GenBank/DDBJ databases">
        <authorList>
            <person name="Lin J."/>
        </authorList>
    </citation>
    <scope>NUCLEOTIDE SEQUENCE</scope>
</reference>
<sequence>MYRRRVRPSTRDHAAPSEMPEQAGPSATPDLREQLAALTKATRQQGALLQRMCETFTPPLSTAPRAPEQSAPPPTTPVAAPATAEPPPVTVPTTPVTFSGEASQMFETEQERMTERLARFHRFDPPRFDGSCTEPWVVEGRVSVIEKLFEDLFIAEWEHVHLGVHCLAGDVHSWWRRMRQTPGLVALQIKWDEFCVLLYGA</sequence>
<evidence type="ECO:0000256" key="1">
    <source>
        <dbReference type="SAM" id="MobiDB-lite"/>
    </source>
</evidence>